<organism evidence="2 3">
    <name type="scientific">Xylaria grammica</name>
    <dbReference type="NCBI Taxonomy" id="363999"/>
    <lineage>
        <taxon>Eukaryota</taxon>
        <taxon>Fungi</taxon>
        <taxon>Dikarya</taxon>
        <taxon>Ascomycota</taxon>
        <taxon>Pezizomycotina</taxon>
        <taxon>Sordariomycetes</taxon>
        <taxon>Xylariomycetidae</taxon>
        <taxon>Xylariales</taxon>
        <taxon>Xylariaceae</taxon>
        <taxon>Xylaria</taxon>
    </lineage>
</organism>
<dbReference type="EMBL" id="RYZI01000465">
    <property type="protein sequence ID" value="RWA05216.1"/>
    <property type="molecule type" value="Genomic_DNA"/>
</dbReference>
<proteinExistence type="predicted"/>
<evidence type="ECO:0000313" key="3">
    <source>
        <dbReference type="Proteomes" id="UP000286045"/>
    </source>
</evidence>
<dbReference type="AlphaFoldDB" id="A0A439CSU6"/>
<reference evidence="2 3" key="1">
    <citation type="submission" date="2018-12" db="EMBL/GenBank/DDBJ databases">
        <title>Draft genome sequence of Xylaria grammica IHI A82.</title>
        <authorList>
            <person name="Buettner E."/>
            <person name="Kellner H."/>
        </authorList>
    </citation>
    <scope>NUCLEOTIDE SEQUENCE [LARGE SCALE GENOMIC DNA]</scope>
    <source>
        <strain evidence="2 3">IHI A82</strain>
    </source>
</reference>
<feature type="compositionally biased region" description="Low complexity" evidence="1">
    <location>
        <begin position="400"/>
        <end position="424"/>
    </location>
</feature>
<accession>A0A439CSU6</accession>
<sequence length="537" mass="59772">MADLAPNQPTEMKNGEKKSPKKGVAKKIRKTPNPNQKRGQPTAAARLMSSPYIKFGWHKPLSGEVKEAIQAVSSIADSMYMLQLERNRPIESLSLRNGIFWEHRQLRNKMLVSTPSVDHLDLFPVEEEAFEDSLRKIAPKRDGLSNFSAHYLFAVIRSREFLVLPVEIEGCWTTIIARFQPKQNPGFQGLEVDYVDMEITDVAIVDALPAEVRDSRVELITARLRRILEVGCIEWPEDINCREITVPAIEEATLTQKWQTGLIAYAVSREFLRRLKVLQYRRDRQESPESDVDREFLWAPFEEHHNFDAYRQALMAACAHQCIEGSGYTVRLALEVPSEDSNYHCENLRPLAGEANCLASDEKWDMFEEKTHTHAIHIQTGSRSPGAPSSTYGAIACALPSNTPSPKHSPTSPKSSPGTPNPNTDIDTHENALVGPTEVPLVLSSIGEQTIDALEGAVEDSQSREGTPYTPTGGQSPQGEMDVDIVPTEMELEEESEQSSDSAPLGASEPSSSRKRALSDDEEAPSPKRAHIDHESS</sequence>
<keyword evidence="3" id="KW-1185">Reference proteome</keyword>
<dbReference type="STRING" id="363999.A0A439CSU6"/>
<name>A0A439CSU6_9PEZI</name>
<evidence type="ECO:0000313" key="2">
    <source>
        <dbReference type="EMBL" id="RWA05216.1"/>
    </source>
</evidence>
<feature type="compositionally biased region" description="Polar residues" evidence="1">
    <location>
        <begin position="379"/>
        <end position="392"/>
    </location>
</feature>
<feature type="region of interest" description="Disordered" evidence="1">
    <location>
        <begin position="1"/>
        <end position="43"/>
    </location>
</feature>
<evidence type="ECO:0000256" key="1">
    <source>
        <dbReference type="SAM" id="MobiDB-lite"/>
    </source>
</evidence>
<protein>
    <submittedName>
        <fullName evidence="2">Uncharacterized protein</fullName>
    </submittedName>
</protein>
<comment type="caution">
    <text evidence="2">The sequence shown here is derived from an EMBL/GenBank/DDBJ whole genome shotgun (WGS) entry which is preliminary data.</text>
</comment>
<feature type="compositionally biased region" description="Basic residues" evidence="1">
    <location>
        <begin position="19"/>
        <end position="30"/>
    </location>
</feature>
<gene>
    <name evidence="2" type="ORF">EKO27_g9894</name>
</gene>
<feature type="compositionally biased region" description="Polar residues" evidence="1">
    <location>
        <begin position="469"/>
        <end position="478"/>
    </location>
</feature>
<feature type="region of interest" description="Disordered" evidence="1">
    <location>
        <begin position="457"/>
        <end position="537"/>
    </location>
</feature>
<dbReference type="Proteomes" id="UP000286045">
    <property type="component" value="Unassembled WGS sequence"/>
</dbReference>
<feature type="region of interest" description="Disordered" evidence="1">
    <location>
        <begin position="377"/>
        <end position="430"/>
    </location>
</feature>